<evidence type="ECO:0000313" key="2">
    <source>
        <dbReference type="Proteomes" id="UP001519349"/>
    </source>
</evidence>
<gene>
    <name evidence="1" type="ORF">DHL47_03275</name>
</gene>
<dbReference type="EMBL" id="QFAY01000005">
    <property type="protein sequence ID" value="MBP2620370.1"/>
    <property type="molecule type" value="Genomic_DNA"/>
</dbReference>
<name>A0ABS5AV59_9STRE</name>
<comment type="caution">
    <text evidence="1">The sequence shown here is derived from an EMBL/GenBank/DDBJ whole genome shotgun (WGS) entry which is preliminary data.</text>
</comment>
<proteinExistence type="predicted"/>
<protein>
    <submittedName>
        <fullName evidence="1">Uncharacterized protein</fullName>
    </submittedName>
</protein>
<keyword evidence="2" id="KW-1185">Reference proteome</keyword>
<accession>A0ABS5AV59</accession>
<sequence length="67" mass="7619">MGIHISKQSRLPELQKNEKQTLKQQLQERLLFFSTFLAQVLSPTELRQIGLSVLTHTPMINSQTGQG</sequence>
<organism evidence="1 2">
    <name type="scientific">Streptococcus panodentis</name>
    <dbReference type="NCBI Taxonomy" id="1581472"/>
    <lineage>
        <taxon>Bacteria</taxon>
        <taxon>Bacillati</taxon>
        <taxon>Bacillota</taxon>
        <taxon>Bacilli</taxon>
        <taxon>Lactobacillales</taxon>
        <taxon>Streptococcaceae</taxon>
        <taxon>Streptococcus</taxon>
    </lineage>
</organism>
<dbReference type="Proteomes" id="UP001519349">
    <property type="component" value="Unassembled WGS sequence"/>
</dbReference>
<evidence type="ECO:0000313" key="1">
    <source>
        <dbReference type="EMBL" id="MBP2620370.1"/>
    </source>
</evidence>
<reference evidence="1 2" key="1">
    <citation type="submission" date="2018-05" db="EMBL/GenBank/DDBJ databases">
        <title>Draft genome sequence of Streptococcus panodentis CCUG 70867T.</title>
        <authorList>
            <person name="Salva-Serra F."/>
            <person name="Mendez V."/>
            <person name="Jaen-Luchoro D."/>
            <person name="Gonzales-Siles L."/>
            <person name="Karlsson R."/>
            <person name="Engstrom-Jakobsson H."/>
            <person name="Busquets A."/>
            <person name="Gomila M."/>
            <person name="Pineiro-Iglesias B."/>
            <person name="Bennasar-Figueras A."/>
            <person name="Seeger M."/>
            <person name="Moore E."/>
        </authorList>
    </citation>
    <scope>NUCLEOTIDE SEQUENCE [LARGE SCALE GENOMIC DNA]</scope>
    <source>
        <strain evidence="1 2">CCUG 70867</strain>
    </source>
</reference>